<dbReference type="SUPFAM" id="SSF69349">
    <property type="entry name" value="Phage fibre proteins"/>
    <property type="match status" value="1"/>
</dbReference>
<dbReference type="SUPFAM" id="SSF69255">
    <property type="entry name" value="gp5 N-terminal domain-like"/>
    <property type="match status" value="1"/>
</dbReference>
<evidence type="ECO:0000256" key="2">
    <source>
        <dbReference type="ARBA" id="ARBA00005558"/>
    </source>
</evidence>
<sequence length="668" mass="75383">MSIDLGDEQVDLESIECIEALSTQFTIMVDVLATLEVDLHPHLGKACSLSVKEDGKVLRYFHGLLVSGDYHSEGKSGHRYRLTLKPFAYFMSQNRDMAIFQNKNALDIIKDVFKSSGISDVEYECAVDLPMRLYCVQYQESDFAFISRLMEEEGIYYFFRHEKDRHVMVLCDAPHAHKDGKPASLVYNPQAKGLFAAESEDWGKGQHFLQSWHERVSTTGEAKVTIRDFDFKVPDKPLHSTKSGELEHPNDNREVYHYPGRFSFEQGNKEDQETIGQDRSERLLHGMRSQRRVFTGTSQASGLSVGTKMTISKHEEVPRMEGAYLITSTYHSIAAETYRTGEMMYEDEFNVRFEAIPAATFFQPPHVTPRPVVTGLESAVVTGPTGWDDIYTDEFGRVKVRFHWDRANTPGEKSTCWIRVSQTGGLGNLILPRIGHEVLVDFLGGDPDRPLVVGRVFNKSNMPIYKLPEEKTKALWATKTWNKQGDYPDTMTLDSGDLGRNEIRFDDNGGKEEIFIHANRDMKTRVRYQESHHVGNDQEIKIGKDRNEEVMKNETVKIHENRTSKIDKSETLDIGENQKLTILGAQTTEITKNYKITTHAEYILKADTKITLQVGPSKIVMDNLGITISAPNKVDISGGLEFKASAMDATLSGGMTHVTGGMVKINSG</sequence>
<dbReference type="SUPFAM" id="SSF69279">
    <property type="entry name" value="Phage tail proteins"/>
    <property type="match status" value="2"/>
</dbReference>
<evidence type="ECO:0000259" key="5">
    <source>
        <dbReference type="Pfam" id="PF22178"/>
    </source>
</evidence>
<dbReference type="Gene3D" id="4.10.220.110">
    <property type="match status" value="1"/>
</dbReference>
<dbReference type="Pfam" id="PF22178">
    <property type="entry name" value="Gp5_trimer_C"/>
    <property type="match status" value="1"/>
</dbReference>
<evidence type="ECO:0000259" key="4">
    <source>
        <dbReference type="Pfam" id="PF04717"/>
    </source>
</evidence>
<dbReference type="Gene3D" id="3.55.50.10">
    <property type="entry name" value="Baseplate protein-like domains"/>
    <property type="match status" value="1"/>
</dbReference>
<dbReference type="PANTHER" id="PTHR32305:SF15">
    <property type="entry name" value="PROTEIN RHSA-RELATED"/>
    <property type="match status" value="1"/>
</dbReference>
<dbReference type="InterPro" id="IPR037026">
    <property type="entry name" value="Vgr_OB-fold_dom_sf"/>
</dbReference>
<dbReference type="InterPro" id="IPR006533">
    <property type="entry name" value="T6SS_Vgr_RhsGE"/>
</dbReference>
<dbReference type="InterPro" id="IPR050708">
    <property type="entry name" value="T6SS_VgrG/RHS"/>
</dbReference>
<keyword evidence="7" id="KW-1185">Reference proteome</keyword>
<dbReference type="Gene3D" id="2.30.110.50">
    <property type="match status" value="1"/>
</dbReference>
<name>A0ABT9A429_9SPHN</name>
<feature type="domain" description="Gp5/Type VI secretion system Vgr C-terminal trimerisation" evidence="5">
    <location>
        <begin position="496"/>
        <end position="596"/>
    </location>
</feature>
<organism evidence="6 7">
    <name type="scientific">Sphingomonas immobilis</name>
    <dbReference type="NCBI Taxonomy" id="3063997"/>
    <lineage>
        <taxon>Bacteria</taxon>
        <taxon>Pseudomonadati</taxon>
        <taxon>Pseudomonadota</taxon>
        <taxon>Alphaproteobacteria</taxon>
        <taxon>Sphingomonadales</taxon>
        <taxon>Sphingomonadaceae</taxon>
        <taxon>Sphingomonas</taxon>
    </lineage>
</organism>
<comment type="subcellular location">
    <subcellularLocation>
        <location evidence="1">Secreted</location>
    </subcellularLocation>
</comment>
<evidence type="ECO:0000313" key="6">
    <source>
        <dbReference type="EMBL" id="MDO7844588.1"/>
    </source>
</evidence>
<dbReference type="Gene3D" id="2.40.50.230">
    <property type="entry name" value="Gp5 N-terminal domain"/>
    <property type="match status" value="1"/>
</dbReference>
<protein>
    <submittedName>
        <fullName evidence="6">Type VI secretion system tip protein TssI/VgrG</fullName>
    </submittedName>
</protein>
<keyword evidence="3" id="KW-0964">Secreted</keyword>
<dbReference type="PANTHER" id="PTHR32305">
    <property type="match status" value="1"/>
</dbReference>
<dbReference type="Proteomes" id="UP001176468">
    <property type="component" value="Unassembled WGS sequence"/>
</dbReference>
<dbReference type="RefSeq" id="WP_304562981.1">
    <property type="nucleotide sequence ID" value="NZ_JAUQSZ010000017.1"/>
</dbReference>
<dbReference type="Pfam" id="PF05954">
    <property type="entry name" value="Phage_GPD"/>
    <property type="match status" value="1"/>
</dbReference>
<comment type="similarity">
    <text evidence="2">Belongs to the VgrG protein family.</text>
</comment>
<dbReference type="EMBL" id="JAUQSZ010000017">
    <property type="protein sequence ID" value="MDO7844588.1"/>
    <property type="molecule type" value="Genomic_DNA"/>
</dbReference>
<dbReference type="NCBIfam" id="TIGR03361">
    <property type="entry name" value="VI_Rhs_Vgr"/>
    <property type="match status" value="1"/>
</dbReference>
<dbReference type="InterPro" id="IPR054030">
    <property type="entry name" value="Gp5_Vgr_C"/>
</dbReference>
<gene>
    <name evidence="6" type="primary">tssI</name>
    <name evidence="6" type="ORF">Q5H94_19815</name>
</gene>
<evidence type="ECO:0000313" key="7">
    <source>
        <dbReference type="Proteomes" id="UP001176468"/>
    </source>
</evidence>
<accession>A0ABT9A429</accession>
<comment type="caution">
    <text evidence="6">The sequence shown here is derived from an EMBL/GenBank/DDBJ whole genome shotgun (WGS) entry which is preliminary data.</text>
</comment>
<dbReference type="Pfam" id="PF04717">
    <property type="entry name" value="Phage_base_V"/>
    <property type="match status" value="1"/>
</dbReference>
<dbReference type="NCBIfam" id="TIGR01646">
    <property type="entry name" value="vgr_GE"/>
    <property type="match status" value="1"/>
</dbReference>
<feature type="domain" description="Gp5/Type VI secretion system Vgr protein OB-fold" evidence="4">
    <location>
        <begin position="393"/>
        <end position="457"/>
    </location>
</feature>
<evidence type="ECO:0000256" key="1">
    <source>
        <dbReference type="ARBA" id="ARBA00004613"/>
    </source>
</evidence>
<reference evidence="6" key="1">
    <citation type="submission" date="2023-07" db="EMBL/GenBank/DDBJ databases">
        <authorList>
            <person name="Kim M.K."/>
        </authorList>
    </citation>
    <scope>NUCLEOTIDE SEQUENCE</scope>
    <source>
        <strain evidence="6">CA1-15</strain>
    </source>
</reference>
<dbReference type="InterPro" id="IPR017847">
    <property type="entry name" value="T6SS_RhsGE_Vgr_subset"/>
</dbReference>
<dbReference type="InterPro" id="IPR006531">
    <property type="entry name" value="Gp5/Vgr_OB"/>
</dbReference>
<proteinExistence type="inferred from homology"/>
<evidence type="ECO:0000256" key="3">
    <source>
        <dbReference type="ARBA" id="ARBA00022525"/>
    </source>
</evidence>